<feature type="chain" id="PRO_5037243143" evidence="3">
    <location>
        <begin position="19"/>
        <end position="1550"/>
    </location>
</feature>
<dbReference type="EMBL" id="JACHMK010000001">
    <property type="protein sequence ID" value="MBB6335307.1"/>
    <property type="molecule type" value="Genomic_DNA"/>
</dbReference>
<dbReference type="Proteomes" id="UP000617426">
    <property type="component" value="Unassembled WGS sequence"/>
</dbReference>
<dbReference type="SUPFAM" id="SSF56300">
    <property type="entry name" value="Metallo-dependent phosphatases"/>
    <property type="match status" value="1"/>
</dbReference>
<feature type="signal peptide" evidence="3">
    <location>
        <begin position="1"/>
        <end position="18"/>
    </location>
</feature>
<feature type="region of interest" description="Disordered" evidence="1">
    <location>
        <begin position="20"/>
        <end position="145"/>
    </location>
</feature>
<dbReference type="GO" id="GO:0016787">
    <property type="term" value="F:hydrolase activity"/>
    <property type="evidence" value="ECO:0007669"/>
    <property type="project" value="InterPro"/>
</dbReference>
<feature type="compositionally biased region" description="Low complexity" evidence="1">
    <location>
        <begin position="37"/>
        <end position="83"/>
    </location>
</feature>
<dbReference type="Gene3D" id="3.60.10.10">
    <property type="entry name" value="Endonuclease/exonuclease/phosphatase"/>
    <property type="match status" value="1"/>
</dbReference>
<feature type="transmembrane region" description="Helical" evidence="2">
    <location>
        <begin position="1525"/>
        <end position="1544"/>
    </location>
</feature>
<evidence type="ECO:0000313" key="7">
    <source>
        <dbReference type="Proteomes" id="UP000617426"/>
    </source>
</evidence>
<dbReference type="InterPro" id="IPR036691">
    <property type="entry name" value="Endo/exonu/phosph_ase_sf"/>
</dbReference>
<evidence type="ECO:0000256" key="3">
    <source>
        <dbReference type="SAM" id="SignalP"/>
    </source>
</evidence>
<dbReference type="SUPFAM" id="SSF56219">
    <property type="entry name" value="DNase I-like"/>
    <property type="match status" value="1"/>
</dbReference>
<keyword evidence="7" id="KW-1185">Reference proteome</keyword>
<dbReference type="InterPro" id="IPR008334">
    <property type="entry name" value="5'-Nucleotdase_C"/>
</dbReference>
<dbReference type="GO" id="GO:0009166">
    <property type="term" value="P:nucleotide catabolic process"/>
    <property type="evidence" value="ECO:0007669"/>
    <property type="project" value="InterPro"/>
</dbReference>
<sequence length="1550" mass="161651">MSAVAAIALATMPLTAHAVDAPDGLASGSPEAPVALADEAANTPETAAAPGDEGAASTAEAGAAPAGTDADAPAAANGAGAEATRSDEKAEEPTAADGANTAEAPQSAPAQMRAPAGGTTASGQPLTPITEIQKTGKGDDSALSGKKVSARGIVTAVYAHGEDGLSTTLSGFTIQTPGSGGAWDPNRAASDALFVYVGNKGFTMPAPNQCVDVTGTVGEYPKTDKKTPAETLSLTQLVPTEINTVKDCQPVTPTPLSQVPTVAQMEALESMLVKPEGAWTITDNYNAGTYGTLMLTPGTEPLRAATDVVAPGEEAKAYEAANAAKQIALDDGTNTNLAPRDKNKASELPFAYLADGASARVGYRVDFAKPVILDSRNKAFVFQPTSMVAAHPDRSPVTITGERPSAPAVAGDIHVATFNVLNYFSDLGEDEARCKGYPDRENKYVTAKNCKVRGAYSKEAFSNQQAKIVLAINALDADVVALEEIENSHAVLGKDRDEALKNLVDALNSAAGEGTWSLVPSPKTVPADEDVIRIAYIYRPATVKTVGESEILDDPAFTKLARQPLAQRFAPVEKDGKKGTEFVVIANHFKSKGSVPKGMEEGNTDNGDGQGNANAVRVAQATALAKFAEKFSDAPTLLVGDFNSYSQEDPLKVLTAAGWTRESGSTHASYVYGGRSGSLDHVFANAAAHPLIAEVGSWALNAQEPVAFEYSRANYNATLTFEKDTPFRSSDHNPEIVGLKVYEDAPQPPAGPVTLDLYNLTDVHGHIEQVKKKEKIIEAGLPAMKCYLEDARAKNPNSSFTLLGDNIGASPYTSGSLKDNPTIAALNTLKPLASTIGNHELDMGQAVFKQRVDGSNPSEYVQVGFPYLGANVEGMGTWGEQKHPYLGEYKVWESPSGVKVAFIGAIAEDVPYKLAPGTTEGLVFTDPIAKIDALAAKIKESGEAQIVVAMLDDDVKNNYPKVGANVDAIMGGDTHVPYEFDKVDSAEKLDSKNPLLAGIASGSYTDNLGLVRISYDPVEKKVLSADSILIPAAKVAECGEAEDTKAVVDKAVADSKEAGKRVVGTGYTETFKRGVFTAPGGKTDPGSNRGVESSLGDLVADAMRETITTTDGKPVDFGIINAGGLRADLVPNEDGTITYAQSYAVMPFSNELGYVTLSGAQVKQMLEEQWKTNLNSQNSRPMLKLGISENVRYTYDPSAEFGKRITSVTIDGAPLDPGRNYTIGSVTFLLAGGDSFDALKANGPAVNTGHLDRDKFNEYLGKHSGLKPRALKSSIGATLPSEPVKDGATVKVELRGLSFTEGPSVTQKVKARLGGEFSEAEVDNSLLEEHASDEASVITTDGAGRASVEVVAKGVCTSGEPGEIVDAPLIVETDFGRVIDETAGLSAKVICEGKPAGPTVSVDRPEAAQGESIEILGEGFVPGHWVRAELHSDPIVIGKAKADEKGVARFTHRLSASTPAGDHTIVLVDEDNGAVAKTALKVLAKTDAGTTQPGGGNPGGANAEATKPASASAGSKGSSLAKTGLVGGTLLFAVPLLLVSGLVLRSRKSA</sequence>
<feature type="domain" description="5'-Nucleotidase C-terminal" evidence="4">
    <location>
        <begin position="1087"/>
        <end position="1240"/>
    </location>
</feature>
<evidence type="ECO:0000259" key="4">
    <source>
        <dbReference type="Pfam" id="PF02872"/>
    </source>
</evidence>
<dbReference type="CDD" id="cd10283">
    <property type="entry name" value="MnuA_DNase1-like"/>
    <property type="match status" value="1"/>
</dbReference>
<keyword evidence="2" id="KW-0472">Membrane</keyword>
<dbReference type="InterPro" id="IPR029052">
    <property type="entry name" value="Metallo-depent_PP-like"/>
</dbReference>
<proteinExistence type="predicted"/>
<keyword evidence="2" id="KW-1133">Transmembrane helix</keyword>
<dbReference type="Pfam" id="PF03372">
    <property type="entry name" value="Exo_endo_phos"/>
    <property type="match status" value="1"/>
</dbReference>
<dbReference type="RefSeq" id="WP_320658422.1">
    <property type="nucleotide sequence ID" value="NZ_JACHMK010000001.1"/>
</dbReference>
<name>A0A923E6L5_9ACTO</name>
<dbReference type="NCBIfam" id="NF033681">
    <property type="entry name" value="ExeM_NucH_DNase"/>
    <property type="match status" value="1"/>
</dbReference>
<dbReference type="SUPFAM" id="SSF55816">
    <property type="entry name" value="5'-nucleotidase (syn. UDP-sugar hydrolase), C-terminal domain"/>
    <property type="match status" value="1"/>
</dbReference>
<dbReference type="PANTHER" id="PTHR42834">
    <property type="entry name" value="ENDONUCLEASE/EXONUCLEASE/PHOSPHATASE FAMILY PROTEIN (AFU_ORTHOLOGUE AFUA_3G09210)"/>
    <property type="match status" value="1"/>
</dbReference>
<dbReference type="InterPro" id="IPR036907">
    <property type="entry name" value="5'-Nucleotdase_C_sf"/>
</dbReference>
<protein>
    <submittedName>
        <fullName evidence="6">Extracellular nuclease</fullName>
    </submittedName>
</protein>
<dbReference type="InterPro" id="IPR005135">
    <property type="entry name" value="Endo/exonuclease/phosphatase"/>
</dbReference>
<dbReference type="CDD" id="cd04486">
    <property type="entry name" value="YhcR_OBF_like"/>
    <property type="match status" value="1"/>
</dbReference>
<evidence type="ECO:0000313" key="6">
    <source>
        <dbReference type="EMBL" id="MBB6335307.1"/>
    </source>
</evidence>
<evidence type="ECO:0000256" key="2">
    <source>
        <dbReference type="SAM" id="Phobius"/>
    </source>
</evidence>
<organism evidence="6 7">
    <name type="scientific">Schaalia hyovaginalis</name>
    <dbReference type="NCBI Taxonomy" id="29316"/>
    <lineage>
        <taxon>Bacteria</taxon>
        <taxon>Bacillati</taxon>
        <taxon>Actinomycetota</taxon>
        <taxon>Actinomycetes</taxon>
        <taxon>Actinomycetales</taxon>
        <taxon>Actinomycetaceae</taxon>
        <taxon>Schaalia</taxon>
    </lineage>
</organism>
<dbReference type="PRINTS" id="PR01607">
    <property type="entry name" value="APYRASEFAMLY"/>
</dbReference>
<evidence type="ECO:0000259" key="5">
    <source>
        <dbReference type="Pfam" id="PF03372"/>
    </source>
</evidence>
<feature type="domain" description="Endonuclease/exonuclease/phosphatase" evidence="5">
    <location>
        <begin position="456"/>
        <end position="732"/>
    </location>
</feature>
<feature type="compositionally biased region" description="Polar residues" evidence="1">
    <location>
        <begin position="119"/>
        <end position="133"/>
    </location>
</feature>
<dbReference type="InterPro" id="IPR047971">
    <property type="entry name" value="ExeM-like"/>
</dbReference>
<dbReference type="PANTHER" id="PTHR42834:SF1">
    <property type="entry name" value="ENDONUCLEASE_EXONUCLEASE_PHOSPHATASE FAMILY PROTEIN (AFU_ORTHOLOGUE AFUA_3G09210)"/>
    <property type="match status" value="1"/>
</dbReference>
<accession>A0A923E6L5</accession>
<evidence type="ECO:0000256" key="1">
    <source>
        <dbReference type="SAM" id="MobiDB-lite"/>
    </source>
</evidence>
<dbReference type="Gene3D" id="3.90.780.10">
    <property type="entry name" value="5'-Nucleotidase, C-terminal domain"/>
    <property type="match status" value="1"/>
</dbReference>
<comment type="caution">
    <text evidence="6">The sequence shown here is derived from an EMBL/GenBank/DDBJ whole genome shotgun (WGS) entry which is preliminary data.</text>
</comment>
<keyword evidence="2" id="KW-0812">Transmembrane</keyword>
<feature type="region of interest" description="Disordered" evidence="1">
    <location>
        <begin position="1487"/>
        <end position="1518"/>
    </location>
</feature>
<dbReference type="Gene3D" id="3.60.21.10">
    <property type="match status" value="1"/>
</dbReference>
<dbReference type="Pfam" id="PF02872">
    <property type="entry name" value="5_nucleotid_C"/>
    <property type="match status" value="1"/>
</dbReference>
<dbReference type="InterPro" id="IPR006179">
    <property type="entry name" value="5_nucleotidase/apyrase"/>
</dbReference>
<reference evidence="6" key="1">
    <citation type="submission" date="2020-08" db="EMBL/GenBank/DDBJ databases">
        <title>Sequencing the genomes of 1000 actinobacteria strains.</title>
        <authorList>
            <person name="Klenk H.-P."/>
        </authorList>
    </citation>
    <scope>NUCLEOTIDE SEQUENCE</scope>
    <source>
        <strain evidence="6">DSM 10695</strain>
    </source>
</reference>
<feature type="compositionally biased region" description="Low complexity" evidence="1">
    <location>
        <begin position="1500"/>
        <end position="1518"/>
    </location>
</feature>
<gene>
    <name evidence="6" type="ORF">HD592_001872</name>
</gene>
<keyword evidence="3" id="KW-0732">Signal</keyword>